<dbReference type="InterPro" id="IPR036249">
    <property type="entry name" value="Thioredoxin-like_sf"/>
</dbReference>
<dbReference type="Gene3D" id="3.40.30.10">
    <property type="entry name" value="Glutaredoxin"/>
    <property type="match status" value="1"/>
</dbReference>
<dbReference type="GO" id="GO:0070740">
    <property type="term" value="F:tubulin-glutamic acid ligase activity"/>
    <property type="evidence" value="ECO:0007669"/>
    <property type="project" value="TreeGrafter"/>
</dbReference>
<evidence type="ECO:0000313" key="7">
    <source>
        <dbReference type="Proteomes" id="UP000050741"/>
    </source>
</evidence>
<sequence length="775" mass="87686">MKSCSSTASTSSTGDTSSNTEVAEDEKESGGICSLYCLASCLTVPAELGYELIRQKNALVLSGLTSHSDGALPFLHASTFDSVPPTILFYAKGAKVKKPPPHFASQLTWCNNSLLALVVRQSLAASHFKLVDESRQWVGYWGKHLKSMQYQTLKPFQKVNHFAGAFHLGRKDRLWLHLYEFMQRFEGDLFCIMPTTYVLPRDAKKLRLYLAEKTVRHVILKPPASARGTGISIVSTFDVIPPKTALVAQHYIESPFIINGAKFDLRIYVYVTSYDPLRVYVYEEGLVRFASVTYSSALSSYSNRFMHLTNYSINKHASEEPVPKWRLSEFWSYLNAHGHDSESLRNNIHLVALKAIVSCETYIRAHAAHYSDYPFVSHELYGMDILVDANLRPWLIEMNISPSLHSSTSLDVNVKTRLTRDVLNMCGIPFPISVDEEFESSLYLRTRNFQAFKMEKHLMKEQKHLEYFIENSGISDDILQDLTDADLRILVEFEDEFSRRGAFRLVYPSDEHSLLFLRCMKSPLYSNLLLAKWNCLQTTDERARGVFRLREMCSLGLHIVKGGGDVEDDAGGEENGKQFGENVELLDEKQSEEEDELGKSIMTFRHLLRRIAVAKHRLAPLGTFRFGSLYSGPPRVVGGGSGAFKLAANRSVSFRWFSTQFDSLNVFELESEDDFDDRILQAEQPVLLQFYADWCGPCQNLLPRLETKVNGQNGQVLLAKVNVDSSVGFLAGQFDVTSLCFHNGDIVHRFEGDVEDAYLDDIIAQLKEENSENDD</sequence>
<dbReference type="GO" id="GO:0015631">
    <property type="term" value="F:tubulin binding"/>
    <property type="evidence" value="ECO:0007669"/>
    <property type="project" value="TreeGrafter"/>
</dbReference>
<dbReference type="GO" id="GO:0036064">
    <property type="term" value="C:ciliary basal body"/>
    <property type="evidence" value="ECO:0007669"/>
    <property type="project" value="TreeGrafter"/>
</dbReference>
<evidence type="ECO:0000256" key="1">
    <source>
        <dbReference type="ARBA" id="ARBA00006820"/>
    </source>
</evidence>
<dbReference type="GO" id="GO:0019098">
    <property type="term" value="P:reproductive behavior"/>
    <property type="evidence" value="ECO:0007669"/>
    <property type="project" value="UniProtKB-ARBA"/>
</dbReference>
<dbReference type="Pfam" id="PF00085">
    <property type="entry name" value="Thioredoxin"/>
    <property type="match status" value="1"/>
</dbReference>
<dbReference type="Gene3D" id="3.30.470.20">
    <property type="entry name" value="ATP-grasp fold, B domain"/>
    <property type="match status" value="1"/>
</dbReference>
<dbReference type="Proteomes" id="UP000050741">
    <property type="component" value="Unassembled WGS sequence"/>
</dbReference>
<comment type="similarity">
    <text evidence="1">Belongs to the tubulin--tyrosine ligase family.</text>
</comment>
<evidence type="ECO:0000256" key="4">
    <source>
        <dbReference type="ARBA" id="ARBA00022840"/>
    </source>
</evidence>
<dbReference type="PROSITE" id="PS51221">
    <property type="entry name" value="TTL"/>
    <property type="match status" value="1"/>
</dbReference>
<organism evidence="7 8">
    <name type="scientific">Globodera pallida</name>
    <name type="common">Potato cyst nematode worm</name>
    <name type="synonym">Heterodera pallida</name>
    <dbReference type="NCBI Taxonomy" id="36090"/>
    <lineage>
        <taxon>Eukaryota</taxon>
        <taxon>Metazoa</taxon>
        <taxon>Ecdysozoa</taxon>
        <taxon>Nematoda</taxon>
        <taxon>Chromadorea</taxon>
        <taxon>Rhabditida</taxon>
        <taxon>Tylenchina</taxon>
        <taxon>Tylenchomorpha</taxon>
        <taxon>Tylenchoidea</taxon>
        <taxon>Heteroderidae</taxon>
        <taxon>Heteroderinae</taxon>
        <taxon>Globodera</taxon>
    </lineage>
</organism>
<dbReference type="WBParaSite" id="GPLIN_000526400">
    <property type="protein sequence ID" value="GPLIN_000526400"/>
    <property type="gene ID" value="GPLIN_000526400"/>
</dbReference>
<feature type="region of interest" description="Disordered" evidence="5">
    <location>
        <begin position="1"/>
        <end position="23"/>
    </location>
</feature>
<dbReference type="PANTHER" id="PTHR12241">
    <property type="entry name" value="TUBULIN POLYGLUTAMYLASE"/>
    <property type="match status" value="1"/>
</dbReference>
<keyword evidence="7" id="KW-1185">Reference proteome</keyword>
<name>A0A183BXC5_GLOPA</name>
<keyword evidence="2" id="KW-0436">Ligase</keyword>
<proteinExistence type="inferred from homology"/>
<dbReference type="SUPFAM" id="SSF52833">
    <property type="entry name" value="Thioredoxin-like"/>
    <property type="match status" value="1"/>
</dbReference>
<dbReference type="GO" id="GO:0005524">
    <property type="term" value="F:ATP binding"/>
    <property type="evidence" value="ECO:0007669"/>
    <property type="project" value="UniProtKB-KW"/>
</dbReference>
<dbReference type="AlphaFoldDB" id="A0A183BXC5"/>
<feature type="domain" description="Thioredoxin" evidence="6">
    <location>
        <begin position="658"/>
        <end position="768"/>
    </location>
</feature>
<evidence type="ECO:0000256" key="3">
    <source>
        <dbReference type="ARBA" id="ARBA00022741"/>
    </source>
</evidence>
<evidence type="ECO:0000256" key="5">
    <source>
        <dbReference type="SAM" id="MobiDB-lite"/>
    </source>
</evidence>
<feature type="compositionally biased region" description="Low complexity" evidence="5">
    <location>
        <begin position="1"/>
        <end position="20"/>
    </location>
</feature>
<dbReference type="PANTHER" id="PTHR12241:SF162">
    <property type="entry name" value="TUBULIN MONOGLUTAMYLASE TTLL4"/>
    <property type="match status" value="1"/>
</dbReference>
<keyword evidence="4" id="KW-0067">ATP-binding</keyword>
<reference evidence="8" key="2">
    <citation type="submission" date="2016-06" db="UniProtKB">
        <authorList>
            <consortium name="WormBaseParasite"/>
        </authorList>
    </citation>
    <scope>IDENTIFICATION</scope>
</reference>
<evidence type="ECO:0000259" key="6">
    <source>
        <dbReference type="PROSITE" id="PS51352"/>
    </source>
</evidence>
<dbReference type="CDD" id="cd02947">
    <property type="entry name" value="TRX_family"/>
    <property type="match status" value="1"/>
</dbReference>
<dbReference type="PROSITE" id="PS51352">
    <property type="entry name" value="THIOREDOXIN_2"/>
    <property type="match status" value="1"/>
</dbReference>
<dbReference type="Pfam" id="PF03133">
    <property type="entry name" value="TTL"/>
    <property type="match status" value="1"/>
</dbReference>
<keyword evidence="3" id="KW-0547">Nucleotide-binding</keyword>
<protein>
    <submittedName>
        <fullName evidence="8">Thioredoxin domain-containing protein</fullName>
    </submittedName>
</protein>
<accession>A0A183BXC5</accession>
<dbReference type="SUPFAM" id="SSF56059">
    <property type="entry name" value="Glutathione synthetase ATP-binding domain-like"/>
    <property type="match status" value="1"/>
</dbReference>
<reference evidence="7" key="1">
    <citation type="submission" date="2014-05" db="EMBL/GenBank/DDBJ databases">
        <title>The genome and life-stage specific transcriptomes of Globodera pallida elucidate key aspects of plant parasitism by a cyst nematode.</title>
        <authorList>
            <person name="Cotton J.A."/>
            <person name="Lilley C.J."/>
            <person name="Jones L.M."/>
            <person name="Kikuchi T."/>
            <person name="Reid A.J."/>
            <person name="Thorpe P."/>
            <person name="Tsai I.J."/>
            <person name="Beasley H."/>
            <person name="Blok V."/>
            <person name="Cock P.J.A."/>
            <person name="Van den Akker S.E."/>
            <person name="Holroyd N."/>
            <person name="Hunt M."/>
            <person name="Mantelin S."/>
            <person name="Naghra H."/>
            <person name="Pain A."/>
            <person name="Palomares-Rius J.E."/>
            <person name="Zarowiecki M."/>
            <person name="Berriman M."/>
            <person name="Jones J.T."/>
            <person name="Urwin P.E."/>
        </authorList>
    </citation>
    <scope>NUCLEOTIDE SEQUENCE [LARGE SCALE GENOMIC DNA]</scope>
    <source>
        <strain evidence="7">Lindley</strain>
    </source>
</reference>
<dbReference type="InterPro" id="IPR017937">
    <property type="entry name" value="Thioredoxin_CS"/>
</dbReference>
<dbReference type="InterPro" id="IPR004344">
    <property type="entry name" value="TTL/TTLL_fam"/>
</dbReference>
<evidence type="ECO:0000256" key="2">
    <source>
        <dbReference type="ARBA" id="ARBA00022598"/>
    </source>
</evidence>
<dbReference type="InterPro" id="IPR013766">
    <property type="entry name" value="Thioredoxin_domain"/>
</dbReference>
<evidence type="ECO:0000313" key="8">
    <source>
        <dbReference type="WBParaSite" id="GPLIN_000526400"/>
    </source>
</evidence>
<dbReference type="PROSITE" id="PS00194">
    <property type="entry name" value="THIOREDOXIN_1"/>
    <property type="match status" value="1"/>
</dbReference>
<dbReference type="GO" id="GO:0000226">
    <property type="term" value="P:microtubule cytoskeleton organization"/>
    <property type="evidence" value="ECO:0007669"/>
    <property type="project" value="TreeGrafter"/>
</dbReference>